<evidence type="ECO:0000259" key="16">
    <source>
        <dbReference type="PROSITE" id="PS01180"/>
    </source>
</evidence>
<comment type="caution">
    <text evidence="13">Lacks conserved residue(s) required for the propagation of feature annotation.</text>
</comment>
<protein>
    <recommendedName>
        <fullName evidence="16">CUB domain-containing protein</fullName>
    </recommendedName>
</protein>
<dbReference type="OrthoDB" id="10020456at2759"/>
<dbReference type="GeneTree" id="ENSGT00940000160021"/>
<dbReference type="Ensembl" id="ENSATET00000010207.3">
    <property type="protein sequence ID" value="ENSATEP00000010031.1"/>
    <property type="gene ID" value="ENSATEG00000007069.3"/>
</dbReference>
<feature type="disulfide bond" evidence="13">
    <location>
        <begin position="423"/>
        <end position="435"/>
    </location>
</feature>
<feature type="disulfide bond" evidence="13">
    <location>
        <begin position="143"/>
        <end position="155"/>
    </location>
</feature>
<feature type="disulfide bond" evidence="13">
    <location>
        <begin position="150"/>
        <end position="168"/>
    </location>
</feature>
<dbReference type="STRING" id="64144.ENSATEP00000010031"/>
<comment type="subcellular location">
    <subcellularLocation>
        <location evidence="12">Membrane</location>
        <location evidence="12">Coated pit</location>
    </subcellularLocation>
    <subcellularLocation>
        <location evidence="1">Membrane</location>
        <topology evidence="1">Single-pass membrane protein</topology>
    </subcellularLocation>
</comment>
<dbReference type="SMART" id="SM00192">
    <property type="entry name" value="LDLa"/>
    <property type="match status" value="5"/>
</dbReference>
<dbReference type="PRINTS" id="PR00261">
    <property type="entry name" value="LDLRECEPTOR"/>
</dbReference>
<feature type="disulfide bond" evidence="13">
    <location>
        <begin position="366"/>
        <end position="381"/>
    </location>
</feature>
<feature type="compositionally biased region" description="Polar residues" evidence="14">
    <location>
        <begin position="691"/>
        <end position="701"/>
    </location>
</feature>
<feature type="signal peptide" evidence="15">
    <location>
        <begin position="1"/>
        <end position="22"/>
    </location>
</feature>
<keyword evidence="8" id="KW-0472">Membrane</keyword>
<dbReference type="GO" id="GO:0005886">
    <property type="term" value="C:plasma membrane"/>
    <property type="evidence" value="ECO:0007669"/>
    <property type="project" value="TreeGrafter"/>
</dbReference>
<dbReference type="RefSeq" id="XP_026233290.1">
    <property type="nucleotide sequence ID" value="XM_026377505.1"/>
</dbReference>
<name>A0A3Q1J3Y1_ANATE</name>
<dbReference type="Gene3D" id="2.60.120.290">
    <property type="entry name" value="Spermadhesin, CUB domain"/>
    <property type="match status" value="2"/>
</dbReference>
<feature type="disulfide bond" evidence="13">
    <location>
        <begin position="162"/>
        <end position="177"/>
    </location>
</feature>
<dbReference type="PANTHER" id="PTHR24270:SF22">
    <property type="entry name" value="LOW-DENSITY LIPOPROTEIN RECEPTOR-RELATED PROTEIN 3"/>
    <property type="match status" value="1"/>
</dbReference>
<evidence type="ECO:0000256" key="12">
    <source>
        <dbReference type="ARBA" id="ARBA00037878"/>
    </source>
</evidence>
<keyword evidence="11" id="KW-0325">Glycoprotein</keyword>
<keyword evidence="7" id="KW-1133">Transmembrane helix</keyword>
<dbReference type="GO" id="GO:0006897">
    <property type="term" value="P:endocytosis"/>
    <property type="evidence" value="ECO:0007669"/>
    <property type="project" value="UniProtKB-KW"/>
</dbReference>
<evidence type="ECO:0000256" key="1">
    <source>
        <dbReference type="ARBA" id="ARBA00004167"/>
    </source>
</evidence>
<keyword evidence="5 15" id="KW-0732">Signal</keyword>
<feature type="disulfide bond" evidence="13">
    <location>
        <begin position="430"/>
        <end position="448"/>
    </location>
</feature>
<gene>
    <name evidence="17" type="primary">LRP3</name>
</gene>
<dbReference type="Pfam" id="PF00057">
    <property type="entry name" value="Ldl_recept_a"/>
    <property type="match status" value="4"/>
</dbReference>
<sequence>MGLTVPVLGLLWFRSALLCAAGCSERVEVHTERRGVIYSPSWPLNYPAGVNCSWHIQGGQGEVITISFRNFDLAESGHCLGDWLLLTPSWNGESRLCGSMLPPPFISTRGRVWLYFHSQANSSGQAQGFRLSYIRGHLGQSSCQSDEFLCGNGKCLPRSWKCNGQDECGDTTDERGCSPPPTETQPGLCPFGSLPCTEAQSTRCLPAALRCNGARDCSDGTDELGCPDTTCGKRLGNFYGSFASPDFFRANRSAAAELRCSWLLDTQDPKPIVLQLDLQLGPRDSLHVYDGLLQRAEHLLQVLSYHNNRRPALLESSRGQMSVLYMAQPHSPGHGFNATYQVKGYCFPGERPCGSDQGCYSERQRCDGYWHCPSGRDEEACPTCPDGEFPCEGGTGVCYPASERCNNQKRCPDGSDEKNCYDCQPGNFHCGTNLCIFETWRCDGQEDCLDGSDERDCLAAVPRKVITAALIGSLVCSLLLVIALGCALKLHSLRSREYRAFETQMTRMEAEFVQREAPPSYGQLIAQGLIPPVEDFPVYNATQASVLQNLRMAMHRQIRRHSSRRSTSSSSRRHLGHLWSRLFNSGGRARGHAPLLDPPGPSQVTLGLHSYRTVTEQGPLGRTRGWRGDEVGVAGRPGSYCSATMDPETCTPESPASPLSSQSADSPEEEQLSPDSRGGSRGPQAEPPSPVQSDSSTNSGLPPTPQEASVPLSHPRASRKLVLELAVNLKGVSLRRYSPLGPLSPISPPVFPSNSQIPTTQRHPLCSEVTSPAESLSSSVKAEDSDSHIAVEVPSRERRSRDERRREAKIRLCRLSRALSDEGVDSGRETTPC</sequence>
<reference evidence="17" key="1">
    <citation type="submission" date="2021-04" db="EMBL/GenBank/DDBJ databases">
        <authorList>
            <consortium name="Wellcome Sanger Institute Data Sharing"/>
        </authorList>
    </citation>
    <scope>NUCLEOTIDE SEQUENCE [LARGE SCALE GENOMIC DNA]</scope>
</reference>
<dbReference type="PROSITE" id="PS01180">
    <property type="entry name" value="CUB"/>
    <property type="match status" value="2"/>
</dbReference>
<evidence type="ECO:0000256" key="7">
    <source>
        <dbReference type="ARBA" id="ARBA00022989"/>
    </source>
</evidence>
<dbReference type="PROSITE" id="PS01209">
    <property type="entry name" value="LDLRA_1"/>
    <property type="match status" value="3"/>
</dbReference>
<dbReference type="CDD" id="cd00112">
    <property type="entry name" value="LDLa"/>
    <property type="match status" value="5"/>
</dbReference>
<dbReference type="InterPro" id="IPR035914">
    <property type="entry name" value="Sperma_CUB_dom_sf"/>
</dbReference>
<dbReference type="InterPro" id="IPR000859">
    <property type="entry name" value="CUB_dom"/>
</dbReference>
<evidence type="ECO:0000256" key="6">
    <source>
        <dbReference type="ARBA" id="ARBA00022737"/>
    </source>
</evidence>
<proteinExistence type="inferred from homology"/>
<evidence type="ECO:0000256" key="10">
    <source>
        <dbReference type="ARBA" id="ARBA00023176"/>
    </source>
</evidence>
<keyword evidence="9 13" id="KW-1015">Disulfide bond</keyword>
<dbReference type="PROSITE" id="PS50068">
    <property type="entry name" value="LDLRA_2"/>
    <property type="match status" value="5"/>
</dbReference>
<dbReference type="FunFam" id="4.10.400.10:FF:000034">
    <property type="entry name" value="Low-density lipoprotein receptor-related protein 2"/>
    <property type="match status" value="1"/>
</dbReference>
<organism evidence="17 18">
    <name type="scientific">Anabas testudineus</name>
    <name type="common">Climbing perch</name>
    <name type="synonym">Anthias testudineus</name>
    <dbReference type="NCBI Taxonomy" id="64144"/>
    <lineage>
        <taxon>Eukaryota</taxon>
        <taxon>Metazoa</taxon>
        <taxon>Chordata</taxon>
        <taxon>Craniata</taxon>
        <taxon>Vertebrata</taxon>
        <taxon>Euteleostomi</taxon>
        <taxon>Actinopterygii</taxon>
        <taxon>Neopterygii</taxon>
        <taxon>Teleostei</taxon>
        <taxon>Neoteleostei</taxon>
        <taxon>Acanthomorphata</taxon>
        <taxon>Anabantaria</taxon>
        <taxon>Anabantiformes</taxon>
        <taxon>Anabantoidei</taxon>
        <taxon>Anabantidae</taxon>
        <taxon>Anabas</taxon>
    </lineage>
</organism>
<reference evidence="17" key="2">
    <citation type="submission" date="2025-08" db="UniProtKB">
        <authorList>
            <consortium name="Ensembl"/>
        </authorList>
    </citation>
    <scope>IDENTIFICATION</scope>
</reference>
<evidence type="ECO:0000256" key="13">
    <source>
        <dbReference type="PROSITE-ProRule" id="PRU00124"/>
    </source>
</evidence>
<evidence type="ECO:0000256" key="14">
    <source>
        <dbReference type="SAM" id="MobiDB-lite"/>
    </source>
</evidence>
<feature type="disulfide bond" evidence="13">
    <location>
        <begin position="211"/>
        <end position="226"/>
    </location>
</feature>
<dbReference type="FunFam" id="4.10.400.10:FF:000050">
    <property type="entry name" value="low-density lipoprotein receptor-related protein 10"/>
    <property type="match status" value="1"/>
</dbReference>
<dbReference type="Gene3D" id="4.10.400.10">
    <property type="entry name" value="Low-density Lipoprotein Receptor"/>
    <property type="match status" value="4"/>
</dbReference>
<comment type="similarity">
    <text evidence="2">Belongs to the LDLR family.</text>
</comment>
<dbReference type="Proteomes" id="UP000265040">
    <property type="component" value="Chromosome 3"/>
</dbReference>
<dbReference type="AlphaFoldDB" id="A0A3Q1J3Y1"/>
<evidence type="ECO:0000256" key="15">
    <source>
        <dbReference type="SAM" id="SignalP"/>
    </source>
</evidence>
<keyword evidence="10" id="KW-0168">Coated pit</keyword>
<dbReference type="InterPro" id="IPR002172">
    <property type="entry name" value="LDrepeatLR_classA_rpt"/>
</dbReference>
<feature type="domain" description="CUB" evidence="16">
    <location>
        <begin position="231"/>
        <end position="343"/>
    </location>
</feature>
<evidence type="ECO:0000256" key="9">
    <source>
        <dbReference type="ARBA" id="ARBA00023157"/>
    </source>
</evidence>
<dbReference type="SUPFAM" id="SSF49854">
    <property type="entry name" value="Spermadhesin, CUB domain"/>
    <property type="match status" value="2"/>
</dbReference>
<feature type="disulfide bond" evidence="13">
    <location>
        <begin position="442"/>
        <end position="457"/>
    </location>
</feature>
<keyword evidence="18" id="KW-1185">Reference proteome</keyword>
<keyword evidence="3" id="KW-0254">Endocytosis</keyword>
<dbReference type="OMA" id="EQGCYSD"/>
<dbReference type="InterPro" id="IPR050685">
    <property type="entry name" value="LDLR"/>
</dbReference>
<dbReference type="SUPFAM" id="SSF57424">
    <property type="entry name" value="LDL receptor-like module"/>
    <property type="match status" value="5"/>
</dbReference>
<feature type="region of interest" description="Disordered" evidence="14">
    <location>
        <begin position="637"/>
        <end position="715"/>
    </location>
</feature>
<dbReference type="InParanoid" id="A0A3Q1J3Y1"/>
<dbReference type="GO" id="GO:0005905">
    <property type="term" value="C:clathrin-coated pit"/>
    <property type="evidence" value="ECO:0007669"/>
    <property type="project" value="UniProtKB-KW"/>
</dbReference>
<reference evidence="17" key="3">
    <citation type="submission" date="2025-09" db="UniProtKB">
        <authorList>
            <consortium name="Ensembl"/>
        </authorList>
    </citation>
    <scope>IDENTIFICATION</scope>
</reference>
<dbReference type="SMART" id="SM00042">
    <property type="entry name" value="CUB"/>
    <property type="match status" value="2"/>
</dbReference>
<evidence type="ECO:0000256" key="4">
    <source>
        <dbReference type="ARBA" id="ARBA00022692"/>
    </source>
</evidence>
<dbReference type="InterPro" id="IPR023415">
    <property type="entry name" value="LDLR_class-A_CS"/>
</dbReference>
<dbReference type="FunCoup" id="A0A3Q1J3Y1">
    <property type="interactions" value="820"/>
</dbReference>
<evidence type="ECO:0000256" key="8">
    <source>
        <dbReference type="ARBA" id="ARBA00023136"/>
    </source>
</evidence>
<evidence type="ECO:0000313" key="18">
    <source>
        <dbReference type="Proteomes" id="UP000265040"/>
    </source>
</evidence>
<feature type="chain" id="PRO_5018648913" description="CUB domain-containing protein" evidence="15">
    <location>
        <begin position="23"/>
        <end position="833"/>
    </location>
</feature>
<dbReference type="InterPro" id="IPR036055">
    <property type="entry name" value="LDL_receptor-like_sf"/>
</dbReference>
<feature type="compositionally biased region" description="Basic and acidic residues" evidence="14">
    <location>
        <begin position="781"/>
        <end position="807"/>
    </location>
</feature>
<dbReference type="PANTHER" id="PTHR24270">
    <property type="entry name" value="LOW-DENSITY LIPOPROTEIN RECEPTOR-RELATED"/>
    <property type="match status" value="1"/>
</dbReference>
<feature type="compositionally biased region" description="Polar residues" evidence="14">
    <location>
        <begin position="651"/>
        <end position="665"/>
    </location>
</feature>
<feature type="domain" description="CUB" evidence="16">
    <location>
        <begin position="23"/>
        <end position="136"/>
    </location>
</feature>
<evidence type="ECO:0000256" key="2">
    <source>
        <dbReference type="ARBA" id="ARBA00009939"/>
    </source>
</evidence>
<dbReference type="CDD" id="cd00041">
    <property type="entry name" value="CUB"/>
    <property type="match status" value="2"/>
</dbReference>
<keyword evidence="6" id="KW-0677">Repeat</keyword>
<feature type="compositionally biased region" description="Polar residues" evidence="14">
    <location>
        <begin position="752"/>
        <end position="780"/>
    </location>
</feature>
<accession>A0A3Q1J3Y1</accession>
<keyword evidence="4" id="KW-0812">Transmembrane</keyword>
<evidence type="ECO:0000313" key="17">
    <source>
        <dbReference type="Ensembl" id="ENSATEP00000010031.1"/>
    </source>
</evidence>
<evidence type="ECO:0000256" key="11">
    <source>
        <dbReference type="ARBA" id="ARBA00023180"/>
    </source>
</evidence>
<dbReference type="Gene3D" id="4.10.1220.10">
    <property type="entry name" value="EGF-type module"/>
    <property type="match status" value="1"/>
</dbReference>
<evidence type="ECO:0000256" key="3">
    <source>
        <dbReference type="ARBA" id="ARBA00022583"/>
    </source>
</evidence>
<feature type="disulfide bond" evidence="13">
    <location>
        <begin position="405"/>
        <end position="420"/>
    </location>
</feature>
<evidence type="ECO:0000256" key="5">
    <source>
        <dbReference type="ARBA" id="ARBA00022729"/>
    </source>
</evidence>
<dbReference type="GeneID" id="113173922"/>
<feature type="region of interest" description="Disordered" evidence="14">
    <location>
        <begin position="736"/>
        <end position="807"/>
    </location>
</feature>
<dbReference type="Pfam" id="PF00431">
    <property type="entry name" value="CUB"/>
    <property type="match status" value="1"/>
</dbReference>